<evidence type="ECO:0000313" key="1">
    <source>
        <dbReference type="EMBL" id="KAH1072959.1"/>
    </source>
</evidence>
<accession>A0A9D3V6A1</accession>
<name>A0A9D3V6A1_9ROSI</name>
<keyword evidence="2" id="KW-1185">Reference proteome</keyword>
<sequence length="88" mass="9716">MEKGSASGKKMATLTTGFKHVTTTPKVKRRKVLAVQDFLPGCGRGATTDLRLHRQIAVEQGKYSLSISSGDNDYLVLYMVRCVLRTLD</sequence>
<dbReference type="EMBL" id="JAIQCV010000008">
    <property type="protein sequence ID" value="KAH1072959.1"/>
    <property type="molecule type" value="Genomic_DNA"/>
</dbReference>
<reference evidence="1 2" key="1">
    <citation type="journal article" date="2021" name="Plant Biotechnol. J.">
        <title>Multi-omics assisted identification of the key and species-specific regulatory components of drought-tolerant mechanisms in Gossypium stocksii.</title>
        <authorList>
            <person name="Yu D."/>
            <person name="Ke L."/>
            <person name="Zhang D."/>
            <person name="Wu Y."/>
            <person name="Sun Y."/>
            <person name="Mei J."/>
            <person name="Sun J."/>
            <person name="Sun Y."/>
        </authorList>
    </citation>
    <scope>NUCLEOTIDE SEQUENCE [LARGE SCALE GENOMIC DNA]</scope>
    <source>
        <strain evidence="2">cv. E1</strain>
        <tissue evidence="1">Leaf</tissue>
    </source>
</reference>
<gene>
    <name evidence="1" type="ORF">J1N35_025287</name>
</gene>
<organism evidence="1 2">
    <name type="scientific">Gossypium stocksii</name>
    <dbReference type="NCBI Taxonomy" id="47602"/>
    <lineage>
        <taxon>Eukaryota</taxon>
        <taxon>Viridiplantae</taxon>
        <taxon>Streptophyta</taxon>
        <taxon>Embryophyta</taxon>
        <taxon>Tracheophyta</taxon>
        <taxon>Spermatophyta</taxon>
        <taxon>Magnoliopsida</taxon>
        <taxon>eudicotyledons</taxon>
        <taxon>Gunneridae</taxon>
        <taxon>Pentapetalae</taxon>
        <taxon>rosids</taxon>
        <taxon>malvids</taxon>
        <taxon>Malvales</taxon>
        <taxon>Malvaceae</taxon>
        <taxon>Malvoideae</taxon>
        <taxon>Gossypium</taxon>
    </lineage>
</organism>
<protein>
    <submittedName>
        <fullName evidence="1">Uncharacterized protein</fullName>
    </submittedName>
</protein>
<dbReference type="OrthoDB" id="1010903at2759"/>
<dbReference type="Proteomes" id="UP000828251">
    <property type="component" value="Unassembled WGS sequence"/>
</dbReference>
<dbReference type="AlphaFoldDB" id="A0A9D3V6A1"/>
<proteinExistence type="predicted"/>
<comment type="caution">
    <text evidence="1">The sequence shown here is derived from an EMBL/GenBank/DDBJ whole genome shotgun (WGS) entry which is preliminary data.</text>
</comment>
<evidence type="ECO:0000313" key="2">
    <source>
        <dbReference type="Proteomes" id="UP000828251"/>
    </source>
</evidence>